<protein>
    <recommendedName>
        <fullName evidence="4">Lipoprotein</fullName>
    </recommendedName>
</protein>
<proteinExistence type="predicted"/>
<dbReference type="PROSITE" id="PS51257">
    <property type="entry name" value="PROKAR_LIPOPROTEIN"/>
    <property type="match status" value="1"/>
</dbReference>
<keyword evidence="3" id="KW-1185">Reference proteome</keyword>
<sequence length="166" mass="19177">MRFKNNNKKTKLMSRAKFLTMLALMFSSCSGVTRLDSDDFTDVDSRIDILEKEVRVFSEIHDAEFELFNVNGFQSQRQGFTIPGASSGDYKFVVKVDTADIKKWTEGMVKLDLNHDDDSWTKEIVSARAEHWKTTCEPSYYGRQGDDVELVLFRENGIIFKRIIIN</sequence>
<feature type="signal peptide" evidence="1">
    <location>
        <begin position="1"/>
        <end position="31"/>
    </location>
</feature>
<reference evidence="2 3" key="1">
    <citation type="submission" date="2018-06" db="EMBL/GenBank/DDBJ databases">
        <title>Chryseolinea flavus sp. nov., a member of the phylum Bacteroidetes isolated from soil.</title>
        <authorList>
            <person name="Li Y."/>
            <person name="Wang J."/>
        </authorList>
    </citation>
    <scope>NUCLEOTIDE SEQUENCE [LARGE SCALE GENOMIC DNA]</scope>
    <source>
        <strain evidence="2 3">SDU1-6</strain>
    </source>
</reference>
<dbReference type="Proteomes" id="UP000251889">
    <property type="component" value="Unassembled WGS sequence"/>
</dbReference>
<comment type="caution">
    <text evidence="2">The sequence shown here is derived from an EMBL/GenBank/DDBJ whole genome shotgun (WGS) entry which is preliminary data.</text>
</comment>
<evidence type="ECO:0000313" key="2">
    <source>
        <dbReference type="EMBL" id="RAV97703.1"/>
    </source>
</evidence>
<evidence type="ECO:0008006" key="4">
    <source>
        <dbReference type="Google" id="ProtNLM"/>
    </source>
</evidence>
<organism evidence="2 3">
    <name type="scientific">Pseudochryseolinea flava</name>
    <dbReference type="NCBI Taxonomy" id="2059302"/>
    <lineage>
        <taxon>Bacteria</taxon>
        <taxon>Pseudomonadati</taxon>
        <taxon>Bacteroidota</taxon>
        <taxon>Cytophagia</taxon>
        <taxon>Cytophagales</taxon>
        <taxon>Fulvivirgaceae</taxon>
        <taxon>Pseudochryseolinea</taxon>
    </lineage>
</organism>
<accession>A0A364XTL6</accession>
<dbReference type="AlphaFoldDB" id="A0A364XTL6"/>
<name>A0A364XTL6_9BACT</name>
<dbReference type="EMBL" id="QMFY01000029">
    <property type="protein sequence ID" value="RAV97703.1"/>
    <property type="molecule type" value="Genomic_DNA"/>
</dbReference>
<evidence type="ECO:0000313" key="3">
    <source>
        <dbReference type="Proteomes" id="UP000251889"/>
    </source>
</evidence>
<gene>
    <name evidence="2" type="ORF">DQQ10_27070</name>
</gene>
<evidence type="ECO:0000256" key="1">
    <source>
        <dbReference type="SAM" id="SignalP"/>
    </source>
</evidence>
<keyword evidence="1" id="KW-0732">Signal</keyword>
<feature type="chain" id="PRO_5017007891" description="Lipoprotein" evidence="1">
    <location>
        <begin position="32"/>
        <end position="166"/>
    </location>
</feature>